<evidence type="ECO:0000313" key="3">
    <source>
        <dbReference type="Proteomes" id="UP001189429"/>
    </source>
</evidence>
<evidence type="ECO:0000313" key="2">
    <source>
        <dbReference type="EMBL" id="CAK0808615.1"/>
    </source>
</evidence>
<dbReference type="SUPFAM" id="SSF82199">
    <property type="entry name" value="SET domain"/>
    <property type="match status" value="1"/>
</dbReference>
<name>A0ABN9QQX4_9DINO</name>
<comment type="caution">
    <text evidence="2">The sequence shown here is derived from an EMBL/GenBank/DDBJ whole genome shotgun (WGS) entry which is preliminary data.</text>
</comment>
<proteinExistence type="predicted"/>
<feature type="non-terminal residue" evidence="2">
    <location>
        <position position="1"/>
    </location>
</feature>
<dbReference type="InterPro" id="IPR001214">
    <property type="entry name" value="SET_dom"/>
</dbReference>
<dbReference type="InterPro" id="IPR050869">
    <property type="entry name" value="H3K4_H4K5_MeTrfase"/>
</dbReference>
<dbReference type="Gene3D" id="2.170.270.10">
    <property type="entry name" value="SET domain"/>
    <property type="match status" value="1"/>
</dbReference>
<reference evidence="2" key="1">
    <citation type="submission" date="2023-10" db="EMBL/GenBank/DDBJ databases">
        <authorList>
            <person name="Chen Y."/>
            <person name="Shah S."/>
            <person name="Dougan E. K."/>
            <person name="Thang M."/>
            <person name="Chan C."/>
        </authorList>
    </citation>
    <scope>NUCLEOTIDE SEQUENCE [LARGE SCALE GENOMIC DNA]</scope>
</reference>
<dbReference type="Proteomes" id="UP001189429">
    <property type="component" value="Unassembled WGS sequence"/>
</dbReference>
<dbReference type="EMBL" id="CAUYUJ010004219">
    <property type="protein sequence ID" value="CAK0808615.1"/>
    <property type="molecule type" value="Genomic_DNA"/>
</dbReference>
<feature type="domain" description="SET" evidence="1">
    <location>
        <begin position="9"/>
        <end position="204"/>
    </location>
</feature>
<organism evidence="2 3">
    <name type="scientific">Prorocentrum cordatum</name>
    <dbReference type="NCBI Taxonomy" id="2364126"/>
    <lineage>
        <taxon>Eukaryota</taxon>
        <taxon>Sar</taxon>
        <taxon>Alveolata</taxon>
        <taxon>Dinophyceae</taxon>
        <taxon>Prorocentrales</taxon>
        <taxon>Prorocentraceae</taxon>
        <taxon>Prorocentrum</taxon>
    </lineage>
</organism>
<dbReference type="CDD" id="cd20071">
    <property type="entry name" value="SET_SMYD"/>
    <property type="match status" value="1"/>
</dbReference>
<protein>
    <recommendedName>
        <fullName evidence="1">SET domain-containing protein</fullName>
    </recommendedName>
</protein>
<keyword evidence="3" id="KW-1185">Reference proteome</keyword>
<sequence length="266" mass="27924">ASAAGPPGAAVQVVDAGGARGRILVVAPGRRLAEGQVVFADRGLMVMRAGEHFEVAAGPGGGVLGLRHRNYGQAVVDGFYALAPPDRAAVRALFCPQRPSRYLESEFGETGARLEEKVQIPPEGSAAEAWAVLRAFNCNAQTIFHPQTGEIDTLAVYPLHAPTPRRMNHSCSPNVVNRFGGGGCLEVLALRPLGPGDELCHSYVDERALSLPVAQRRENCAAPGASSAAAAAARRRRRLRCAPPSAEVPRRRLAAAPAPCASRSGC</sequence>
<dbReference type="Pfam" id="PF00856">
    <property type="entry name" value="SET"/>
    <property type="match status" value="1"/>
</dbReference>
<dbReference type="InterPro" id="IPR046341">
    <property type="entry name" value="SET_dom_sf"/>
</dbReference>
<dbReference type="PANTHER" id="PTHR12197">
    <property type="entry name" value="HISTONE-LYSINE N-METHYLTRANSFERASE SMYD"/>
    <property type="match status" value="1"/>
</dbReference>
<evidence type="ECO:0000259" key="1">
    <source>
        <dbReference type="PROSITE" id="PS50280"/>
    </source>
</evidence>
<dbReference type="PROSITE" id="PS50280">
    <property type="entry name" value="SET"/>
    <property type="match status" value="1"/>
</dbReference>
<accession>A0ABN9QQX4</accession>
<dbReference type="PANTHER" id="PTHR12197:SF251">
    <property type="entry name" value="EG:BACR7C10.4 PROTEIN"/>
    <property type="match status" value="1"/>
</dbReference>
<gene>
    <name evidence="2" type="ORF">PCOR1329_LOCUS14153</name>
</gene>